<evidence type="ECO:0000313" key="2">
    <source>
        <dbReference type="EMBL" id="GAN65457.1"/>
    </source>
</evidence>
<dbReference type="EMBL" id="AP018515">
    <property type="protein sequence ID" value="BBC79478.1"/>
    <property type="molecule type" value="Genomic_DNA"/>
</dbReference>
<dbReference type="EMBL" id="BAMX01000010">
    <property type="protein sequence ID" value="GAN65457.1"/>
    <property type="molecule type" value="Genomic_DNA"/>
</dbReference>
<keyword evidence="4" id="KW-1185">Reference proteome</keyword>
<evidence type="ECO:0000313" key="1">
    <source>
        <dbReference type="EMBL" id="BBC79478.1"/>
    </source>
</evidence>
<dbReference type="Proteomes" id="UP000032670">
    <property type="component" value="Unassembled WGS sequence"/>
</dbReference>
<name>A0A252BBR0_9PROT</name>
<dbReference type="RefSeq" id="WP_048840518.1">
    <property type="nucleotide sequence ID" value="NZ_BAMX01000010.1"/>
</dbReference>
<evidence type="ECO:0000313" key="3">
    <source>
        <dbReference type="EMBL" id="OUJ01806.1"/>
    </source>
</evidence>
<evidence type="ECO:0000313" key="4">
    <source>
        <dbReference type="Proteomes" id="UP000032670"/>
    </source>
</evidence>
<reference evidence="3 5" key="2">
    <citation type="submission" date="2014-06" db="EMBL/GenBank/DDBJ databases">
        <authorList>
            <person name="Ju J."/>
            <person name="Zhang J."/>
        </authorList>
    </citation>
    <scope>NUCLEOTIDE SEQUENCE [LARGE SCALE GENOMIC DNA]</scope>
    <source>
        <strain evidence="3">DmW_048</strain>
    </source>
</reference>
<gene>
    <name evidence="2" type="ORF">Abor_010_020</name>
    <name evidence="1" type="ORF">AcetOrient_orf01691</name>
    <name evidence="3" type="ORF">HK15_07280</name>
</gene>
<reference evidence="2 4" key="1">
    <citation type="submission" date="2012-11" db="EMBL/GenBank/DDBJ databases">
        <title>Whole genome sequence of Acetobacter orientalis 21F-2.</title>
        <authorList>
            <person name="Azuma Y."/>
            <person name="Higashiura N."/>
            <person name="Hirakawa H."/>
            <person name="Matsushita K."/>
        </authorList>
    </citation>
    <scope>NUCLEOTIDE SEQUENCE [LARGE SCALE GENOMIC DNA]</scope>
    <source>
        <strain evidence="2 4">21F-2</strain>
    </source>
</reference>
<organism evidence="3 5">
    <name type="scientific">Acetobacter orientalis</name>
    <dbReference type="NCBI Taxonomy" id="146474"/>
    <lineage>
        <taxon>Bacteria</taxon>
        <taxon>Pseudomonadati</taxon>
        <taxon>Pseudomonadota</taxon>
        <taxon>Alphaproteobacteria</taxon>
        <taxon>Acetobacterales</taxon>
        <taxon>Acetobacteraceae</taxon>
        <taxon>Acetobacter</taxon>
    </lineage>
</organism>
<accession>A0A0D6NHB7</accession>
<protein>
    <submittedName>
        <fullName evidence="3">Uncharacterized protein</fullName>
    </submittedName>
</protein>
<reference evidence="1 6" key="3">
    <citation type="submission" date="2018-02" db="EMBL/GenBank/DDBJ databases">
        <title>Acetobacter orientalis genome.</title>
        <authorList>
            <person name="Nakashima N."/>
            <person name="Tamura T."/>
        </authorList>
    </citation>
    <scope>NUCLEOTIDE SEQUENCE [LARGE SCALE GENOMIC DNA]</scope>
    <source>
        <strain evidence="1 6">FAN1</strain>
    </source>
</reference>
<accession>A0A252BBR0</accession>
<dbReference type="Proteomes" id="UP000194999">
    <property type="component" value="Unassembled WGS sequence"/>
</dbReference>
<dbReference type="KEGG" id="aot:AcetOri_orf01691"/>
<dbReference type="GeneID" id="76203607"/>
<dbReference type="Proteomes" id="UP000270034">
    <property type="component" value="Chromosome"/>
</dbReference>
<proteinExistence type="predicted"/>
<dbReference type="AlphaFoldDB" id="A0A252BBR0"/>
<evidence type="ECO:0000313" key="5">
    <source>
        <dbReference type="Proteomes" id="UP000194999"/>
    </source>
</evidence>
<dbReference type="EMBL" id="JOOY01000038">
    <property type="protein sequence ID" value="OUJ01806.1"/>
    <property type="molecule type" value="Genomic_DNA"/>
</dbReference>
<sequence>MLLRSSPPANMPKMRRKWRAKLAILCVLVGVYGAFMWHVTHTKPRVLMQRVLIPVDVVSDTIKVGKAPPAPPVPLIDAPHIEVPPPHLNLH</sequence>
<evidence type="ECO:0000313" key="6">
    <source>
        <dbReference type="Proteomes" id="UP000270034"/>
    </source>
</evidence>